<gene>
    <name evidence="4" type="ORF">NMOB1V02_LOCUS8938</name>
</gene>
<evidence type="ECO:0000313" key="5">
    <source>
        <dbReference type="Proteomes" id="UP000678499"/>
    </source>
</evidence>
<dbReference type="GO" id="GO:0004656">
    <property type="term" value="F:procollagen-proline 4-dioxygenase activity"/>
    <property type="evidence" value="ECO:0007669"/>
    <property type="project" value="InterPro"/>
</dbReference>
<evidence type="ECO:0000313" key="4">
    <source>
        <dbReference type="EMBL" id="CAD7281290.1"/>
    </source>
</evidence>
<feature type="non-terminal residue" evidence="4">
    <location>
        <position position="1"/>
    </location>
</feature>
<dbReference type="EMBL" id="CAJPEX010002747">
    <property type="protein sequence ID" value="CAG0921442.1"/>
    <property type="molecule type" value="Genomic_DNA"/>
</dbReference>
<dbReference type="GO" id="GO:0005783">
    <property type="term" value="C:endoplasmic reticulum"/>
    <property type="evidence" value="ECO:0007669"/>
    <property type="project" value="InterPro"/>
</dbReference>
<keyword evidence="5" id="KW-1185">Reference proteome</keyword>
<dbReference type="InterPro" id="IPR013547">
    <property type="entry name" value="P4H_N"/>
</dbReference>
<dbReference type="InterPro" id="IPR059068">
    <property type="entry name" value="TPR_P4H"/>
</dbReference>
<dbReference type="InterPro" id="IPR011990">
    <property type="entry name" value="TPR-like_helical_dom_sf"/>
</dbReference>
<keyword evidence="1" id="KW-0732">Signal</keyword>
<reference evidence="4" key="1">
    <citation type="submission" date="2020-11" db="EMBL/GenBank/DDBJ databases">
        <authorList>
            <person name="Tran Van P."/>
        </authorList>
    </citation>
    <scope>NUCLEOTIDE SEQUENCE</scope>
</reference>
<dbReference type="AlphaFoldDB" id="A0A7R9BWK1"/>
<dbReference type="EMBL" id="OA884784">
    <property type="protein sequence ID" value="CAD7281290.1"/>
    <property type="molecule type" value="Genomic_DNA"/>
</dbReference>
<dbReference type="OrthoDB" id="420380at2759"/>
<organism evidence="4">
    <name type="scientific">Notodromas monacha</name>
    <dbReference type="NCBI Taxonomy" id="399045"/>
    <lineage>
        <taxon>Eukaryota</taxon>
        <taxon>Metazoa</taxon>
        <taxon>Ecdysozoa</taxon>
        <taxon>Arthropoda</taxon>
        <taxon>Crustacea</taxon>
        <taxon>Oligostraca</taxon>
        <taxon>Ostracoda</taxon>
        <taxon>Podocopa</taxon>
        <taxon>Podocopida</taxon>
        <taxon>Cypridocopina</taxon>
        <taxon>Cypridoidea</taxon>
        <taxon>Cyprididae</taxon>
        <taxon>Notodromas</taxon>
    </lineage>
</organism>
<sequence length="271" mass="30475">MKLLVLLCGLISARAEMFTAISHMENLLVAESEVIGAMSRYLASEEERLSRIRHLLGEYEKFHSDASSSGLEQFLANPVNAFLIVKRLTRDWSTVQSVMSQNPAEVIISNITARKEELSLPDEEDLNGAAHALLRLQETYQLDPHQMARGDIQGVSFGIELSAGDCFELGRQSYVSGDYPKTIQWMNEAEARLLKEKDSPTVLEEDIVEYLAFSAYMLDDVEGALKLTNRLLELVPSHPRATGNKVYYEASIRKLRRNRMGDSDDSPYADN</sequence>
<name>A0A7R9BWK1_9CRUS</name>
<dbReference type="Gene3D" id="1.25.40.10">
    <property type="entry name" value="Tetratricopeptide repeat domain"/>
    <property type="match status" value="1"/>
</dbReference>
<feature type="domain" description="Prolyl 4-hydroxylase peptide-substrate-binding" evidence="3">
    <location>
        <begin position="164"/>
        <end position="251"/>
    </location>
</feature>
<accession>A0A7R9BWK1</accession>
<dbReference type="Gene3D" id="6.10.140.1460">
    <property type="match status" value="1"/>
</dbReference>
<evidence type="ECO:0000259" key="3">
    <source>
        <dbReference type="Pfam" id="PF23558"/>
    </source>
</evidence>
<evidence type="ECO:0008006" key="6">
    <source>
        <dbReference type="Google" id="ProtNLM"/>
    </source>
</evidence>
<dbReference type="FunFam" id="1.25.40.10:FF:000006">
    <property type="entry name" value="Prolyl 4-hydroxylase subunit alpha 2"/>
    <property type="match status" value="1"/>
</dbReference>
<dbReference type="Pfam" id="PF08336">
    <property type="entry name" value="P4Ha_N"/>
    <property type="match status" value="1"/>
</dbReference>
<feature type="signal peptide" evidence="1">
    <location>
        <begin position="1"/>
        <end position="15"/>
    </location>
</feature>
<protein>
    <recommendedName>
        <fullName evidence="6">Prolyl 4-hydroxylase subunit alpha-2</fullName>
    </recommendedName>
</protein>
<dbReference type="Proteomes" id="UP000678499">
    <property type="component" value="Unassembled WGS sequence"/>
</dbReference>
<evidence type="ECO:0000259" key="2">
    <source>
        <dbReference type="Pfam" id="PF08336"/>
    </source>
</evidence>
<feature type="domain" description="Prolyl 4-hydroxylase N-terminal" evidence="2">
    <location>
        <begin position="21"/>
        <end position="154"/>
    </location>
</feature>
<proteinExistence type="predicted"/>
<dbReference type="SUPFAM" id="SSF48452">
    <property type="entry name" value="TPR-like"/>
    <property type="match status" value="1"/>
</dbReference>
<feature type="chain" id="PRO_5036210322" description="Prolyl 4-hydroxylase subunit alpha-2" evidence="1">
    <location>
        <begin position="16"/>
        <end position="271"/>
    </location>
</feature>
<dbReference type="Pfam" id="PF23558">
    <property type="entry name" value="TPR_P4H"/>
    <property type="match status" value="1"/>
</dbReference>
<evidence type="ECO:0000256" key="1">
    <source>
        <dbReference type="SAM" id="SignalP"/>
    </source>
</evidence>